<evidence type="ECO:0000313" key="3">
    <source>
        <dbReference type="Proteomes" id="UP000189462"/>
    </source>
</evidence>
<dbReference type="AlphaFoldDB" id="A0A1V3NBU9"/>
<sequence>MDKKTYYDTTVKMESVGVDPAYVLGWQTGFMHSPKLEEQRVTEAYEAGYNDGREGKTDGFSSWTKQ</sequence>
<feature type="region of interest" description="Disordered" evidence="1">
    <location>
        <begin position="47"/>
        <end position="66"/>
    </location>
</feature>
<evidence type="ECO:0000313" key="2">
    <source>
        <dbReference type="EMBL" id="OOG22494.1"/>
    </source>
</evidence>
<dbReference type="Proteomes" id="UP000189462">
    <property type="component" value="Unassembled WGS sequence"/>
</dbReference>
<protein>
    <submittedName>
        <fullName evidence="2">Uncharacterized protein</fullName>
    </submittedName>
</protein>
<dbReference type="RefSeq" id="WP_077279962.1">
    <property type="nucleotide sequence ID" value="NZ_MVBK01000100.1"/>
</dbReference>
<evidence type="ECO:0000256" key="1">
    <source>
        <dbReference type="SAM" id="MobiDB-lite"/>
    </source>
</evidence>
<dbReference type="STRING" id="108003.B1C78_14760"/>
<organism evidence="2 3">
    <name type="scientific">Thioalkalivibrio denitrificans</name>
    <dbReference type="NCBI Taxonomy" id="108003"/>
    <lineage>
        <taxon>Bacteria</taxon>
        <taxon>Pseudomonadati</taxon>
        <taxon>Pseudomonadota</taxon>
        <taxon>Gammaproteobacteria</taxon>
        <taxon>Chromatiales</taxon>
        <taxon>Ectothiorhodospiraceae</taxon>
        <taxon>Thioalkalivibrio</taxon>
    </lineage>
</organism>
<dbReference type="EMBL" id="MVBK01000100">
    <property type="protein sequence ID" value="OOG22494.1"/>
    <property type="molecule type" value="Genomic_DNA"/>
</dbReference>
<proteinExistence type="predicted"/>
<reference evidence="2 3" key="1">
    <citation type="submission" date="2017-02" db="EMBL/GenBank/DDBJ databases">
        <title>Genomic diversity within the haloalkaliphilic genus Thioalkalivibrio.</title>
        <authorList>
            <person name="Ahn A.-C."/>
            <person name="Meier-Kolthoff J."/>
            <person name="Overmars L."/>
            <person name="Richter M."/>
            <person name="Woyke T."/>
            <person name="Sorokin D.Y."/>
            <person name="Muyzer G."/>
        </authorList>
    </citation>
    <scope>NUCLEOTIDE SEQUENCE [LARGE SCALE GENOMIC DNA]</scope>
    <source>
        <strain evidence="2 3">ALJD</strain>
    </source>
</reference>
<dbReference type="OrthoDB" id="9805095at2"/>
<accession>A0A1V3NBU9</accession>
<gene>
    <name evidence="2" type="ORF">B1C78_14760</name>
</gene>
<comment type="caution">
    <text evidence="2">The sequence shown here is derived from an EMBL/GenBank/DDBJ whole genome shotgun (WGS) entry which is preliminary data.</text>
</comment>
<name>A0A1V3NBU9_9GAMM</name>
<keyword evidence="3" id="KW-1185">Reference proteome</keyword>